<dbReference type="GO" id="GO:0052742">
    <property type="term" value="F:phosphatidylinositol kinase activity"/>
    <property type="evidence" value="ECO:0007669"/>
    <property type="project" value="InterPro"/>
</dbReference>
<keyword evidence="2" id="KW-1015">Disulfide bond</keyword>
<protein>
    <recommendedName>
        <fullName evidence="4">EGF-like domain-containing protein</fullName>
    </recommendedName>
</protein>
<dbReference type="Pfam" id="PF01504">
    <property type="entry name" value="PIP5K"/>
    <property type="match status" value="1"/>
</dbReference>
<dbReference type="CDD" id="cd00054">
    <property type="entry name" value="EGF_CA"/>
    <property type="match status" value="1"/>
</dbReference>
<evidence type="ECO:0000256" key="1">
    <source>
        <dbReference type="ARBA" id="ARBA00022536"/>
    </source>
</evidence>
<comment type="caution">
    <text evidence="3">Lacks conserved residue(s) required for the propagation of feature annotation.</text>
</comment>
<name>A0A8R7U2D6_TRIUA</name>
<evidence type="ECO:0000256" key="3">
    <source>
        <dbReference type="PROSITE-ProRule" id="PRU00076"/>
    </source>
</evidence>
<proteinExistence type="predicted"/>
<dbReference type="InterPro" id="IPR001881">
    <property type="entry name" value="EGF-like_Ca-bd_dom"/>
</dbReference>
<sequence>MWIVFFRSPTKEFEVVSAENLDVNECAQSPGSCHGSATCHNTVGGFHCSCPFVTSFAKETNSCANRFISQELSRAQSVARPHSPTHLSQSKRSSLPLPGESRSFFYLIQDDLFMIKTARKSEVEASFRRWTVLLYFEIETGERQAAAAEQGKE</sequence>
<evidence type="ECO:0000256" key="2">
    <source>
        <dbReference type="ARBA" id="ARBA00023157"/>
    </source>
</evidence>
<dbReference type="SMART" id="SM00179">
    <property type="entry name" value="EGF_CA"/>
    <property type="match status" value="1"/>
</dbReference>
<dbReference type="InterPro" id="IPR000742">
    <property type="entry name" value="EGF"/>
</dbReference>
<dbReference type="PROSITE" id="PS01187">
    <property type="entry name" value="EGF_CA"/>
    <property type="match status" value="1"/>
</dbReference>
<reference evidence="6" key="1">
    <citation type="journal article" date="2013" name="Nature">
        <title>Draft genome of the wheat A-genome progenitor Triticum urartu.</title>
        <authorList>
            <person name="Ling H.Q."/>
            <person name="Zhao S."/>
            <person name="Liu D."/>
            <person name="Wang J."/>
            <person name="Sun H."/>
            <person name="Zhang C."/>
            <person name="Fan H."/>
            <person name="Li D."/>
            <person name="Dong L."/>
            <person name="Tao Y."/>
            <person name="Gao C."/>
            <person name="Wu H."/>
            <person name="Li Y."/>
            <person name="Cui Y."/>
            <person name="Guo X."/>
            <person name="Zheng S."/>
            <person name="Wang B."/>
            <person name="Yu K."/>
            <person name="Liang Q."/>
            <person name="Yang W."/>
            <person name="Lou X."/>
            <person name="Chen J."/>
            <person name="Feng M."/>
            <person name="Jian J."/>
            <person name="Zhang X."/>
            <person name="Luo G."/>
            <person name="Jiang Y."/>
            <person name="Liu J."/>
            <person name="Wang Z."/>
            <person name="Sha Y."/>
            <person name="Zhang B."/>
            <person name="Wu H."/>
            <person name="Tang D."/>
            <person name="Shen Q."/>
            <person name="Xue P."/>
            <person name="Zou S."/>
            <person name="Wang X."/>
            <person name="Liu X."/>
            <person name="Wang F."/>
            <person name="Yang Y."/>
            <person name="An X."/>
            <person name="Dong Z."/>
            <person name="Zhang K."/>
            <person name="Zhang X."/>
            <person name="Luo M.C."/>
            <person name="Dvorak J."/>
            <person name="Tong Y."/>
            <person name="Wang J."/>
            <person name="Yang H."/>
            <person name="Li Z."/>
            <person name="Wang D."/>
            <person name="Zhang A."/>
            <person name="Wang J."/>
        </authorList>
    </citation>
    <scope>NUCLEOTIDE SEQUENCE</scope>
    <source>
        <strain evidence="6">cv. G1812</strain>
    </source>
</reference>
<reference evidence="5" key="2">
    <citation type="submission" date="2018-03" db="EMBL/GenBank/DDBJ databases">
        <title>The Triticum urartu genome reveals the dynamic nature of wheat genome evolution.</title>
        <authorList>
            <person name="Ling H."/>
            <person name="Ma B."/>
            <person name="Shi X."/>
            <person name="Liu H."/>
            <person name="Dong L."/>
            <person name="Sun H."/>
            <person name="Cao Y."/>
            <person name="Gao Q."/>
            <person name="Zheng S."/>
            <person name="Li Y."/>
            <person name="Yu Y."/>
            <person name="Du H."/>
            <person name="Qi M."/>
            <person name="Li Y."/>
            <person name="Yu H."/>
            <person name="Cui Y."/>
            <person name="Wang N."/>
            <person name="Chen C."/>
            <person name="Wu H."/>
            <person name="Zhao Y."/>
            <person name="Zhang J."/>
            <person name="Li Y."/>
            <person name="Zhou W."/>
            <person name="Zhang B."/>
            <person name="Hu W."/>
            <person name="Eijk M."/>
            <person name="Tang J."/>
            <person name="Witsenboer H."/>
            <person name="Zhao S."/>
            <person name="Li Z."/>
            <person name="Zhang A."/>
            <person name="Wang D."/>
            <person name="Liang C."/>
        </authorList>
    </citation>
    <scope>NUCLEOTIDE SEQUENCE [LARGE SCALE GENOMIC DNA]</scope>
    <source>
        <strain evidence="5">cv. G1812</strain>
    </source>
</reference>
<dbReference type="Gramene" id="TuG1812G0400000273.01.T02">
    <property type="protein sequence ID" value="TuG1812G0400000273.01.T02"/>
    <property type="gene ID" value="TuG1812G0400000273.01"/>
</dbReference>
<reference evidence="5" key="3">
    <citation type="submission" date="2022-06" db="UniProtKB">
        <authorList>
            <consortium name="EnsemblPlants"/>
        </authorList>
    </citation>
    <scope>IDENTIFICATION</scope>
</reference>
<dbReference type="PROSITE" id="PS50026">
    <property type="entry name" value="EGF_3"/>
    <property type="match status" value="1"/>
</dbReference>
<keyword evidence="1 3" id="KW-0245">EGF-like domain</keyword>
<dbReference type="AlphaFoldDB" id="A0A8R7U2D6"/>
<dbReference type="SUPFAM" id="SSF57196">
    <property type="entry name" value="EGF/Laminin"/>
    <property type="match status" value="1"/>
</dbReference>
<dbReference type="GO" id="GO:0046488">
    <property type="term" value="P:phosphatidylinositol metabolic process"/>
    <property type="evidence" value="ECO:0007669"/>
    <property type="project" value="InterPro"/>
</dbReference>
<dbReference type="InterPro" id="IPR002498">
    <property type="entry name" value="PInositol-4-P-4/5-kinase_core"/>
</dbReference>
<dbReference type="EnsemblPlants" id="TuG1812G0400000273.01.T02">
    <property type="protein sequence ID" value="TuG1812G0400000273.01.T02"/>
    <property type="gene ID" value="TuG1812G0400000273.01"/>
</dbReference>
<organism evidence="5 6">
    <name type="scientific">Triticum urartu</name>
    <name type="common">Red wild einkorn</name>
    <name type="synonym">Crithodium urartu</name>
    <dbReference type="NCBI Taxonomy" id="4572"/>
    <lineage>
        <taxon>Eukaryota</taxon>
        <taxon>Viridiplantae</taxon>
        <taxon>Streptophyta</taxon>
        <taxon>Embryophyta</taxon>
        <taxon>Tracheophyta</taxon>
        <taxon>Spermatophyta</taxon>
        <taxon>Magnoliopsida</taxon>
        <taxon>Liliopsida</taxon>
        <taxon>Poales</taxon>
        <taxon>Poaceae</taxon>
        <taxon>BOP clade</taxon>
        <taxon>Pooideae</taxon>
        <taxon>Triticodae</taxon>
        <taxon>Triticeae</taxon>
        <taxon>Triticinae</taxon>
        <taxon>Triticum</taxon>
    </lineage>
</organism>
<dbReference type="Gene3D" id="3.30.800.10">
    <property type="entry name" value="Phosphatidylinositol Phosphate Kinase II Beta"/>
    <property type="match status" value="1"/>
</dbReference>
<keyword evidence="6" id="KW-1185">Reference proteome</keyword>
<accession>A0A8R7U2D6</accession>
<dbReference type="SUPFAM" id="SSF56104">
    <property type="entry name" value="SAICAR synthase-like"/>
    <property type="match status" value="1"/>
</dbReference>
<dbReference type="InterPro" id="IPR027484">
    <property type="entry name" value="PInositol-4-P-5-kinase_N"/>
</dbReference>
<dbReference type="Gene3D" id="2.10.25.10">
    <property type="entry name" value="Laminin"/>
    <property type="match status" value="1"/>
</dbReference>
<dbReference type="Proteomes" id="UP000015106">
    <property type="component" value="Chromosome 4"/>
</dbReference>
<evidence type="ECO:0000259" key="4">
    <source>
        <dbReference type="PROSITE" id="PS50026"/>
    </source>
</evidence>
<dbReference type="GO" id="GO:0005509">
    <property type="term" value="F:calcium ion binding"/>
    <property type="evidence" value="ECO:0007669"/>
    <property type="project" value="InterPro"/>
</dbReference>
<dbReference type="Pfam" id="PF07645">
    <property type="entry name" value="EGF_CA"/>
    <property type="match status" value="1"/>
</dbReference>
<dbReference type="InterPro" id="IPR049883">
    <property type="entry name" value="NOTCH1_EGF-like"/>
</dbReference>
<dbReference type="InterPro" id="IPR000152">
    <property type="entry name" value="EGF-type_Asp/Asn_hydroxyl_site"/>
</dbReference>
<dbReference type="PROSITE" id="PS00010">
    <property type="entry name" value="ASX_HYDROXYL"/>
    <property type="match status" value="1"/>
</dbReference>
<dbReference type="InterPro" id="IPR018097">
    <property type="entry name" value="EGF_Ca-bd_CS"/>
</dbReference>
<evidence type="ECO:0000313" key="6">
    <source>
        <dbReference type="Proteomes" id="UP000015106"/>
    </source>
</evidence>
<feature type="domain" description="EGF-like" evidence="4">
    <location>
        <begin position="22"/>
        <end position="64"/>
    </location>
</feature>
<evidence type="ECO:0000313" key="5">
    <source>
        <dbReference type="EnsemblPlants" id="TuG1812G0400000273.01.T02"/>
    </source>
</evidence>